<dbReference type="Proteomes" id="UP000886595">
    <property type="component" value="Unassembled WGS sequence"/>
</dbReference>
<dbReference type="Gene3D" id="3.40.140.10">
    <property type="entry name" value="Cytidine Deaminase, domain 2"/>
    <property type="match status" value="1"/>
</dbReference>
<dbReference type="InterPro" id="IPR050202">
    <property type="entry name" value="Cyt/Deoxycyt_deaminase"/>
</dbReference>
<evidence type="ECO:0000313" key="4">
    <source>
        <dbReference type="Proteomes" id="UP000886595"/>
    </source>
</evidence>
<feature type="compositionally biased region" description="Basic residues" evidence="2">
    <location>
        <begin position="137"/>
        <end position="151"/>
    </location>
</feature>
<dbReference type="AlphaFoldDB" id="A0A8X7UGE2"/>
<evidence type="ECO:0000256" key="1">
    <source>
        <dbReference type="ARBA" id="ARBA00006576"/>
    </source>
</evidence>
<comment type="similarity">
    <text evidence="1">Belongs to the cytidine and deoxycytidylate deaminase family.</text>
</comment>
<gene>
    <name evidence="3" type="ORF">Bca52824_060312</name>
</gene>
<dbReference type="GO" id="GO:0008270">
    <property type="term" value="F:zinc ion binding"/>
    <property type="evidence" value="ECO:0007669"/>
    <property type="project" value="TreeGrafter"/>
</dbReference>
<feature type="region of interest" description="Disordered" evidence="2">
    <location>
        <begin position="121"/>
        <end position="184"/>
    </location>
</feature>
<dbReference type="InterPro" id="IPR016193">
    <property type="entry name" value="Cytidine_deaminase-like"/>
</dbReference>
<dbReference type="GO" id="GO:0005829">
    <property type="term" value="C:cytosol"/>
    <property type="evidence" value="ECO:0007669"/>
    <property type="project" value="TreeGrafter"/>
</dbReference>
<comment type="caution">
    <text evidence="3">The sequence shown here is derived from an EMBL/GenBank/DDBJ whole genome shotgun (WGS) entry which is preliminary data.</text>
</comment>
<evidence type="ECO:0000313" key="3">
    <source>
        <dbReference type="EMBL" id="KAG2277757.1"/>
    </source>
</evidence>
<dbReference type="EMBL" id="JAAMPC010000012">
    <property type="protein sequence ID" value="KAG2277757.1"/>
    <property type="molecule type" value="Genomic_DNA"/>
</dbReference>
<proteinExistence type="inferred from homology"/>
<dbReference type="GO" id="GO:0004126">
    <property type="term" value="F:cytidine deaminase activity"/>
    <property type="evidence" value="ECO:0007669"/>
    <property type="project" value="TreeGrafter"/>
</dbReference>
<reference evidence="3 4" key="1">
    <citation type="submission" date="2020-02" db="EMBL/GenBank/DDBJ databases">
        <authorList>
            <person name="Ma Q."/>
            <person name="Huang Y."/>
            <person name="Song X."/>
            <person name="Pei D."/>
        </authorList>
    </citation>
    <scope>NUCLEOTIDE SEQUENCE [LARGE SCALE GENOMIC DNA]</scope>
    <source>
        <strain evidence="3">Sxm20200214</strain>
        <tissue evidence="3">Leaf</tissue>
    </source>
</reference>
<dbReference type="PANTHER" id="PTHR11644:SF2">
    <property type="entry name" value="CYTIDINE DEAMINASE"/>
    <property type="match status" value="1"/>
</dbReference>
<name>A0A8X7UGE2_BRACI</name>
<evidence type="ECO:0000256" key="2">
    <source>
        <dbReference type="SAM" id="MobiDB-lite"/>
    </source>
</evidence>
<feature type="compositionally biased region" description="Basic and acidic residues" evidence="2">
    <location>
        <begin position="152"/>
        <end position="169"/>
    </location>
</feature>
<dbReference type="OrthoDB" id="414540at2759"/>
<protein>
    <submittedName>
        <fullName evidence="3">Uncharacterized protein</fullName>
    </submittedName>
</protein>
<dbReference type="SUPFAM" id="SSF53927">
    <property type="entry name" value="Cytidine deaminase-like"/>
    <property type="match status" value="1"/>
</dbReference>
<sequence length="242" mass="27986">MLTDQRSKAPEDLLSANAGGGIAPPVACQPCEILRSPTNLQIPRGSRRTRIFLGVNVEFPGLPLHHSIHAEQFLVTNLTLNDERHLRHFAVSAAPKGPSLFKRTSLLIRYNISELNKQKKCGINRNLKRKPETSRRKENRRKRMRHSRRRKAATEERRRMKAVKDKEKDIDDGDEDREERSLMESGTNLRLAQLKRADNCALKEENYRIRYENNAIGEALKHTTKTLTLMNKSFEPQMLREE</sequence>
<dbReference type="PANTHER" id="PTHR11644">
    <property type="entry name" value="CYTIDINE DEAMINASE"/>
    <property type="match status" value="1"/>
</dbReference>
<organism evidence="3 4">
    <name type="scientific">Brassica carinata</name>
    <name type="common">Ethiopian mustard</name>
    <name type="synonym">Abyssinian cabbage</name>
    <dbReference type="NCBI Taxonomy" id="52824"/>
    <lineage>
        <taxon>Eukaryota</taxon>
        <taxon>Viridiplantae</taxon>
        <taxon>Streptophyta</taxon>
        <taxon>Embryophyta</taxon>
        <taxon>Tracheophyta</taxon>
        <taxon>Spermatophyta</taxon>
        <taxon>Magnoliopsida</taxon>
        <taxon>eudicotyledons</taxon>
        <taxon>Gunneridae</taxon>
        <taxon>Pentapetalae</taxon>
        <taxon>rosids</taxon>
        <taxon>malvids</taxon>
        <taxon>Brassicales</taxon>
        <taxon>Brassicaceae</taxon>
        <taxon>Brassiceae</taxon>
        <taxon>Brassica</taxon>
    </lineage>
</organism>
<accession>A0A8X7UGE2</accession>
<keyword evidence="4" id="KW-1185">Reference proteome</keyword>